<evidence type="ECO:0000259" key="8">
    <source>
        <dbReference type="PROSITE" id="PS50928"/>
    </source>
</evidence>
<dbReference type="GO" id="GO:0005886">
    <property type="term" value="C:plasma membrane"/>
    <property type="evidence" value="ECO:0007669"/>
    <property type="project" value="UniProtKB-SubCell"/>
</dbReference>
<evidence type="ECO:0000313" key="9">
    <source>
        <dbReference type="EMBL" id="AGO61663.1"/>
    </source>
</evidence>
<comment type="subcellular location">
    <subcellularLocation>
        <location evidence="1 7">Cell membrane</location>
        <topology evidence="1 7">Multi-pass membrane protein</topology>
    </subcellularLocation>
</comment>
<sequence length="295" mass="32344">MPGSPVDLFLHGLKHPTAADKLRIEKELGLAGGKFSLSGFIIYLKDMITFHFGDDYYTGESVIFMISQALPYTLLLFGVAAVLSFVIGLPLGIYTSFLKGKKSEGGVISTATILNSIPFFVLAIVVWVYLAAYLKIFPITAVFPLRYITHPSLGTLKVVAYDYAMPILTLTAIESMGHLLTMRAAMVSVLGEDFITTAEAKGVKRKNIMLHHAARNAMVPMSTRMALEFAFLMSGAVIVEVIFGIPGMGTALYESTLKEDYPFAEGALFIISLIVILTYSIVDFIHAWIDPRIKV</sequence>
<dbReference type="KEGG" id="fac:FACI_IFERC01G1683"/>
<accession>S0AR35</accession>
<dbReference type="InterPro" id="IPR000515">
    <property type="entry name" value="MetI-like"/>
</dbReference>
<feature type="transmembrane region" description="Helical" evidence="7">
    <location>
        <begin position="163"/>
        <end position="181"/>
    </location>
</feature>
<feature type="domain" description="ABC transmembrane type-1" evidence="8">
    <location>
        <begin position="70"/>
        <end position="286"/>
    </location>
</feature>
<dbReference type="PANTHER" id="PTHR43163:SF6">
    <property type="entry name" value="DIPEPTIDE TRANSPORT SYSTEM PERMEASE PROTEIN DPPB-RELATED"/>
    <property type="match status" value="1"/>
</dbReference>
<evidence type="ECO:0000256" key="7">
    <source>
        <dbReference type="RuleBase" id="RU363032"/>
    </source>
</evidence>
<dbReference type="GO" id="GO:0055085">
    <property type="term" value="P:transmembrane transport"/>
    <property type="evidence" value="ECO:0007669"/>
    <property type="project" value="InterPro"/>
</dbReference>
<evidence type="ECO:0000256" key="5">
    <source>
        <dbReference type="ARBA" id="ARBA00022989"/>
    </source>
</evidence>
<keyword evidence="6 7" id="KW-0472">Membrane</keyword>
<gene>
    <name evidence="9" type="ORF">FACI_IFERC00001G1683</name>
</gene>
<dbReference type="Proteomes" id="UP000014660">
    <property type="component" value="Chromosome"/>
</dbReference>
<keyword evidence="5 7" id="KW-1133">Transmembrane helix</keyword>
<evidence type="ECO:0000256" key="6">
    <source>
        <dbReference type="ARBA" id="ARBA00023136"/>
    </source>
</evidence>
<dbReference type="Pfam" id="PF00528">
    <property type="entry name" value="BPD_transp_1"/>
    <property type="match status" value="1"/>
</dbReference>
<reference evidence="9 10" key="1">
    <citation type="journal article" date="2007" name="Proc. Natl. Acad. Sci. U.S.A.">
        <title>Genome dynamics in a natural archaeal population.</title>
        <authorList>
            <person name="Allen E.E."/>
            <person name="Tyson G.W."/>
            <person name="Whitaker R.J."/>
            <person name="Detter J.C."/>
            <person name="Richardson P.M."/>
            <person name="Banfield J.F."/>
        </authorList>
    </citation>
    <scope>NUCLEOTIDE SEQUENCE [LARGE SCALE GENOMIC DNA]</scope>
    <source>
        <strain evidence="10">fer1</strain>
    </source>
</reference>
<dbReference type="PANTHER" id="PTHR43163">
    <property type="entry name" value="DIPEPTIDE TRANSPORT SYSTEM PERMEASE PROTEIN DPPB-RELATED"/>
    <property type="match status" value="1"/>
</dbReference>
<dbReference type="EMBL" id="CP004145">
    <property type="protein sequence ID" value="AGO61663.1"/>
    <property type="molecule type" value="Genomic_DNA"/>
</dbReference>
<dbReference type="RefSeq" id="WP_009887717.1">
    <property type="nucleotide sequence ID" value="NC_021592.1"/>
</dbReference>
<keyword evidence="3" id="KW-1003">Cell membrane</keyword>
<dbReference type="CDD" id="cd06261">
    <property type="entry name" value="TM_PBP2"/>
    <property type="match status" value="1"/>
</dbReference>
<evidence type="ECO:0000256" key="3">
    <source>
        <dbReference type="ARBA" id="ARBA00022475"/>
    </source>
</evidence>
<dbReference type="HOGENOM" id="CLU_036879_1_0_2"/>
<feature type="transmembrane region" description="Helical" evidence="7">
    <location>
        <begin position="225"/>
        <end position="246"/>
    </location>
</feature>
<dbReference type="AlphaFoldDB" id="S0AR35"/>
<name>S0AR35_FERAC</name>
<feature type="transmembrane region" description="Helical" evidence="7">
    <location>
        <begin position="74"/>
        <end position="98"/>
    </location>
</feature>
<keyword evidence="4 7" id="KW-0812">Transmembrane</keyword>
<dbReference type="InterPro" id="IPR035906">
    <property type="entry name" value="MetI-like_sf"/>
</dbReference>
<dbReference type="Gene3D" id="1.10.3720.10">
    <property type="entry name" value="MetI-like"/>
    <property type="match status" value="1"/>
</dbReference>
<feature type="transmembrane region" description="Helical" evidence="7">
    <location>
        <begin position="119"/>
        <end position="143"/>
    </location>
</feature>
<evidence type="ECO:0000256" key="2">
    <source>
        <dbReference type="ARBA" id="ARBA00022448"/>
    </source>
</evidence>
<feature type="transmembrane region" description="Helical" evidence="7">
    <location>
        <begin position="266"/>
        <end position="289"/>
    </location>
</feature>
<protein>
    <recommendedName>
        <fullName evidence="8">ABC transmembrane type-1 domain-containing protein</fullName>
    </recommendedName>
</protein>
<evidence type="ECO:0000256" key="4">
    <source>
        <dbReference type="ARBA" id="ARBA00022692"/>
    </source>
</evidence>
<organism evidence="9 10">
    <name type="scientific">Ferroplasma acidarmanus Fer1</name>
    <dbReference type="NCBI Taxonomy" id="333146"/>
    <lineage>
        <taxon>Archaea</taxon>
        <taxon>Methanobacteriati</taxon>
        <taxon>Thermoplasmatota</taxon>
        <taxon>Thermoplasmata</taxon>
        <taxon>Thermoplasmatales</taxon>
        <taxon>Ferroplasmaceae</taxon>
        <taxon>Ferroplasma</taxon>
    </lineage>
</organism>
<evidence type="ECO:0000256" key="1">
    <source>
        <dbReference type="ARBA" id="ARBA00004651"/>
    </source>
</evidence>
<dbReference type="PROSITE" id="PS50928">
    <property type="entry name" value="ABC_TM1"/>
    <property type="match status" value="1"/>
</dbReference>
<keyword evidence="10" id="KW-1185">Reference proteome</keyword>
<dbReference type="SUPFAM" id="SSF161098">
    <property type="entry name" value="MetI-like"/>
    <property type="match status" value="1"/>
</dbReference>
<comment type="similarity">
    <text evidence="7">Belongs to the binding-protein-dependent transport system permease family.</text>
</comment>
<keyword evidence="2 7" id="KW-0813">Transport</keyword>
<evidence type="ECO:0000313" key="10">
    <source>
        <dbReference type="Proteomes" id="UP000014660"/>
    </source>
</evidence>
<dbReference type="GeneID" id="16025870"/>
<proteinExistence type="inferred from homology"/>